<dbReference type="InterPro" id="IPR009241">
    <property type="entry name" value="HigB-like"/>
</dbReference>
<dbReference type="Proteomes" id="UP000477750">
    <property type="component" value="Unassembled WGS sequence"/>
</dbReference>
<dbReference type="EMBL" id="WIAO01000008">
    <property type="protein sequence ID" value="MQM25751.1"/>
    <property type="molecule type" value="Genomic_DNA"/>
</dbReference>
<keyword evidence="2" id="KW-1185">Reference proteome</keyword>
<dbReference type="AlphaFoldDB" id="A0A6L5G804"/>
<protein>
    <submittedName>
        <fullName evidence="1">Type II toxin-antitoxin system RelE/ParE family toxin</fullName>
    </submittedName>
</protein>
<organism evidence="1 2">
    <name type="scientific">Glycomyces albidus</name>
    <dbReference type="NCBI Taxonomy" id="2656774"/>
    <lineage>
        <taxon>Bacteria</taxon>
        <taxon>Bacillati</taxon>
        <taxon>Actinomycetota</taxon>
        <taxon>Actinomycetes</taxon>
        <taxon>Glycomycetales</taxon>
        <taxon>Glycomycetaceae</taxon>
        <taxon>Glycomyces</taxon>
    </lineage>
</organism>
<comment type="caution">
    <text evidence="1">The sequence shown here is derived from an EMBL/GenBank/DDBJ whole genome shotgun (WGS) entry which is preliminary data.</text>
</comment>
<accession>A0A6L5G804</accession>
<dbReference type="RefSeq" id="WP_153024898.1">
    <property type="nucleotide sequence ID" value="NZ_WIAO01000008.1"/>
</dbReference>
<evidence type="ECO:0000313" key="1">
    <source>
        <dbReference type="EMBL" id="MQM25751.1"/>
    </source>
</evidence>
<evidence type="ECO:0000313" key="2">
    <source>
        <dbReference type="Proteomes" id="UP000477750"/>
    </source>
</evidence>
<name>A0A6L5G804_9ACTN</name>
<dbReference type="Pfam" id="PF05973">
    <property type="entry name" value="Gp49"/>
    <property type="match status" value="1"/>
</dbReference>
<gene>
    <name evidence="1" type="ORF">GFD30_09240</name>
</gene>
<proteinExistence type="predicted"/>
<reference evidence="1 2" key="1">
    <citation type="submission" date="2019-10" db="EMBL/GenBank/DDBJ databases">
        <title>Glycomyces albidus sp. nov., a novel actinomycete isolated from rhizosphere soil of wheat (Triticum aestivum L.).</title>
        <authorList>
            <person name="Qian L."/>
        </authorList>
    </citation>
    <scope>NUCLEOTIDE SEQUENCE [LARGE SCALE GENOMIC DNA]</scope>
    <source>
        <strain evidence="1 2">NEAU-7082</strain>
    </source>
</reference>
<sequence length="123" mass="14851">MTEYFTIELEPEVRQWLESLTRPEYDRVEFYGDLLTEFGGDLGEPYSKHLGGKVRELRFYLPQRRVRITYWLAPDRRIVLLTVFAKTRPQERAEIQRARRAQLECESWHASAHDVYDRNMEEK</sequence>